<name>A0ABS7WS12_9BACT</name>
<comment type="caution">
    <text evidence="1">The sequence shown here is derived from an EMBL/GenBank/DDBJ whole genome shotgun (WGS) entry which is preliminary data.</text>
</comment>
<dbReference type="Proteomes" id="UP000786183">
    <property type="component" value="Unassembled WGS sequence"/>
</dbReference>
<proteinExistence type="predicted"/>
<protein>
    <submittedName>
        <fullName evidence="1">XRE family transcriptional regulator</fullName>
    </submittedName>
</protein>
<evidence type="ECO:0000313" key="1">
    <source>
        <dbReference type="EMBL" id="MBZ7987541.1"/>
    </source>
</evidence>
<evidence type="ECO:0000313" key="2">
    <source>
        <dbReference type="Proteomes" id="UP000786183"/>
    </source>
</evidence>
<organism evidence="1 2">
    <name type="scientific">Campylobacter canadensis</name>
    <dbReference type="NCBI Taxonomy" id="449520"/>
    <lineage>
        <taxon>Bacteria</taxon>
        <taxon>Pseudomonadati</taxon>
        <taxon>Campylobacterota</taxon>
        <taxon>Epsilonproteobacteria</taxon>
        <taxon>Campylobacterales</taxon>
        <taxon>Campylobacteraceae</taxon>
        <taxon>Campylobacter</taxon>
    </lineage>
</organism>
<gene>
    <name evidence="1" type="ORF">AVCANL283_05445</name>
</gene>
<keyword evidence="2" id="KW-1185">Reference proteome</keyword>
<accession>A0ABS7WS12</accession>
<dbReference type="EMBL" id="JACGBB010000010">
    <property type="protein sequence ID" value="MBZ7987541.1"/>
    <property type="molecule type" value="Genomic_DNA"/>
</dbReference>
<sequence length="86" mass="10194">MSKDEFLRLLKLANLNKKQLAEISGIPYATINNWGYRTPYPIFVKFMLESYIKTKACDVDDEIIIKAKKYDELMQFIKEQNDKTRI</sequence>
<reference evidence="1 2" key="1">
    <citation type="submission" date="2020-07" db="EMBL/GenBank/DDBJ databases">
        <title>Transfer of Campylobacter canadensis to the novel genus Avispirillum gen. nov., that also includes two novel species recovered from migratory waterfowl: Avispirillum anseris sp. nov. and Avispirillum brantae sp. nov.</title>
        <authorList>
            <person name="Miller W.G."/>
            <person name="Chapman M.H."/>
            <person name="Yee E."/>
            <person name="Inglis G.D."/>
        </authorList>
    </citation>
    <scope>NUCLEOTIDE SEQUENCE [LARGE SCALE GENOMIC DNA]</scope>
    <source>
        <strain evidence="1 2">L283</strain>
    </source>
</reference>